<sequence>MFFPLALCALPLITSSVDAAAYARYRHAAFETPENRQILEHILPLNVSGFLGQLNQTISNATRGLAPALPQTPTAELPFVTGLAPTGISHDKEKRDAAADLPDKRQFASPIDPFNPGPVIISTLPPVLTSHTVAKTVLGYFTPSPGGIPIPITQQSQVEPTFFPEYTTCDVLSAAFQPARPTGPPYLNYSSIVTSSSTPPCRTIYSSILTTLCTTTLTALASKITVTECAQDVTFSSDFGTELVTPPATRINGTGSRITPVPSVQLQTTYYMANWTDFTSNNGALPTDVDVKVCHPRGDGIMEDCIMMSEAWAVIPITRTTSFTSHIDFTATMTAPGRILVETIALAVMGNTTTVSLSTEAIFEQAYEAETISRVTRTYQPYLSSAASATATSTETRNVELVSMFTSDDGITTTISATSTDTIFAGTTTTTMT</sequence>
<dbReference type="AlphaFoldDB" id="A0A9P4I0M3"/>
<proteinExistence type="predicted"/>
<feature type="signal peptide" evidence="2">
    <location>
        <begin position="1"/>
        <end position="19"/>
    </location>
</feature>
<reference evidence="3" key="1">
    <citation type="journal article" date="2020" name="Stud. Mycol.">
        <title>101 Dothideomycetes genomes: a test case for predicting lifestyles and emergence of pathogens.</title>
        <authorList>
            <person name="Haridas S."/>
            <person name="Albert R."/>
            <person name="Binder M."/>
            <person name="Bloem J."/>
            <person name="Labutti K."/>
            <person name="Salamov A."/>
            <person name="Andreopoulos B."/>
            <person name="Baker S."/>
            <person name="Barry K."/>
            <person name="Bills G."/>
            <person name="Bluhm B."/>
            <person name="Cannon C."/>
            <person name="Castanera R."/>
            <person name="Culley D."/>
            <person name="Daum C."/>
            <person name="Ezra D."/>
            <person name="Gonzalez J."/>
            <person name="Henrissat B."/>
            <person name="Kuo A."/>
            <person name="Liang C."/>
            <person name="Lipzen A."/>
            <person name="Lutzoni F."/>
            <person name="Magnuson J."/>
            <person name="Mondo S."/>
            <person name="Nolan M."/>
            <person name="Ohm R."/>
            <person name="Pangilinan J."/>
            <person name="Park H.-J."/>
            <person name="Ramirez L."/>
            <person name="Alfaro M."/>
            <person name="Sun H."/>
            <person name="Tritt A."/>
            <person name="Yoshinaga Y."/>
            <person name="Zwiers L.-H."/>
            <person name="Turgeon B."/>
            <person name="Goodwin S."/>
            <person name="Spatafora J."/>
            <person name="Crous P."/>
            <person name="Grigoriev I."/>
        </authorList>
    </citation>
    <scope>NUCLEOTIDE SEQUENCE</scope>
    <source>
        <strain evidence="3">CBS 121410</strain>
    </source>
</reference>
<comment type="caution">
    <text evidence="3">The sequence shown here is derived from an EMBL/GenBank/DDBJ whole genome shotgun (WGS) entry which is preliminary data.</text>
</comment>
<accession>A0A9P4I0M3</accession>
<feature type="region of interest" description="Disordered" evidence="1">
    <location>
        <begin position="85"/>
        <end position="108"/>
    </location>
</feature>
<feature type="compositionally biased region" description="Basic and acidic residues" evidence="1">
    <location>
        <begin position="89"/>
        <end position="106"/>
    </location>
</feature>
<dbReference type="OrthoDB" id="4121208at2759"/>
<feature type="chain" id="PRO_5040216410" evidence="2">
    <location>
        <begin position="20"/>
        <end position="433"/>
    </location>
</feature>
<evidence type="ECO:0000256" key="1">
    <source>
        <dbReference type="SAM" id="MobiDB-lite"/>
    </source>
</evidence>
<evidence type="ECO:0000256" key="2">
    <source>
        <dbReference type="SAM" id="SignalP"/>
    </source>
</evidence>
<gene>
    <name evidence="3" type="ORF">K490DRAFT_62891</name>
</gene>
<organism evidence="3 4">
    <name type="scientific">Saccharata proteae CBS 121410</name>
    <dbReference type="NCBI Taxonomy" id="1314787"/>
    <lineage>
        <taxon>Eukaryota</taxon>
        <taxon>Fungi</taxon>
        <taxon>Dikarya</taxon>
        <taxon>Ascomycota</taxon>
        <taxon>Pezizomycotina</taxon>
        <taxon>Dothideomycetes</taxon>
        <taxon>Dothideomycetes incertae sedis</taxon>
        <taxon>Botryosphaeriales</taxon>
        <taxon>Saccharataceae</taxon>
        <taxon>Saccharata</taxon>
    </lineage>
</organism>
<name>A0A9P4I0M3_9PEZI</name>
<evidence type="ECO:0000313" key="4">
    <source>
        <dbReference type="Proteomes" id="UP000799776"/>
    </source>
</evidence>
<keyword evidence="2" id="KW-0732">Signal</keyword>
<dbReference type="Proteomes" id="UP000799776">
    <property type="component" value="Unassembled WGS sequence"/>
</dbReference>
<protein>
    <submittedName>
        <fullName evidence="3">Uncharacterized protein</fullName>
    </submittedName>
</protein>
<dbReference type="EMBL" id="ML978713">
    <property type="protein sequence ID" value="KAF2090017.1"/>
    <property type="molecule type" value="Genomic_DNA"/>
</dbReference>
<keyword evidence="4" id="KW-1185">Reference proteome</keyword>
<evidence type="ECO:0000313" key="3">
    <source>
        <dbReference type="EMBL" id="KAF2090017.1"/>
    </source>
</evidence>